<gene>
    <name evidence="2" type="ORF">Fuma_01604</name>
</gene>
<dbReference type="Proteomes" id="UP000187735">
    <property type="component" value="Chromosome"/>
</dbReference>
<name>A0A1P8WD62_9PLAN</name>
<evidence type="ECO:0000313" key="3">
    <source>
        <dbReference type="Proteomes" id="UP000187735"/>
    </source>
</evidence>
<keyword evidence="3" id="KW-1185">Reference proteome</keyword>
<protein>
    <submittedName>
        <fullName evidence="2">Uncharacterized protein</fullName>
    </submittedName>
</protein>
<evidence type="ECO:0000256" key="1">
    <source>
        <dbReference type="SAM" id="MobiDB-lite"/>
    </source>
</evidence>
<reference evidence="2 3" key="1">
    <citation type="journal article" date="2016" name="Front. Microbiol.">
        <title>Fuerstia marisgermanicae gen. nov., sp. nov., an Unusual Member of the Phylum Planctomycetes from the German Wadden Sea.</title>
        <authorList>
            <person name="Kohn T."/>
            <person name="Heuer A."/>
            <person name="Jogler M."/>
            <person name="Vollmers J."/>
            <person name="Boedeker C."/>
            <person name="Bunk B."/>
            <person name="Rast P."/>
            <person name="Borchert D."/>
            <person name="Glockner I."/>
            <person name="Freese H.M."/>
            <person name="Klenk H.P."/>
            <person name="Overmann J."/>
            <person name="Kaster A.K."/>
            <person name="Rohde M."/>
            <person name="Wiegand S."/>
            <person name="Jogler C."/>
        </authorList>
    </citation>
    <scope>NUCLEOTIDE SEQUENCE [LARGE SCALE GENOMIC DNA]</scope>
    <source>
        <strain evidence="2 3">NH11</strain>
    </source>
</reference>
<feature type="compositionally biased region" description="Polar residues" evidence="1">
    <location>
        <begin position="10"/>
        <end position="22"/>
    </location>
</feature>
<dbReference type="AlphaFoldDB" id="A0A1P8WD62"/>
<dbReference type="STRING" id="1891926.Fuma_01604"/>
<sequence length="101" mass="10854">MDSKPPETAQLRSTFHPYQQTVPQRPGPQPGGSRPEVKHALVVVNRMLRSSANPNDSVKGRVIKAAGALRTAAPTPTAFVSGRAVDVAMRIAVRLARRVGF</sequence>
<organism evidence="2 3">
    <name type="scientific">Fuerstiella marisgermanici</name>
    <dbReference type="NCBI Taxonomy" id="1891926"/>
    <lineage>
        <taxon>Bacteria</taxon>
        <taxon>Pseudomonadati</taxon>
        <taxon>Planctomycetota</taxon>
        <taxon>Planctomycetia</taxon>
        <taxon>Planctomycetales</taxon>
        <taxon>Planctomycetaceae</taxon>
        <taxon>Fuerstiella</taxon>
    </lineage>
</organism>
<dbReference type="EMBL" id="CP017641">
    <property type="protein sequence ID" value="APZ92003.1"/>
    <property type="molecule type" value="Genomic_DNA"/>
</dbReference>
<feature type="region of interest" description="Disordered" evidence="1">
    <location>
        <begin position="1"/>
        <end position="36"/>
    </location>
</feature>
<dbReference type="KEGG" id="fmr:Fuma_01604"/>
<proteinExistence type="predicted"/>
<evidence type="ECO:0000313" key="2">
    <source>
        <dbReference type="EMBL" id="APZ92003.1"/>
    </source>
</evidence>
<dbReference type="RefSeq" id="WP_077023672.1">
    <property type="nucleotide sequence ID" value="NZ_CP017641.1"/>
</dbReference>
<accession>A0A1P8WD62</accession>